<feature type="domain" description="Reverse transcriptase zinc-binding" evidence="1">
    <location>
        <begin position="112"/>
        <end position="197"/>
    </location>
</feature>
<accession>A0A5A7PXD5</accession>
<protein>
    <submittedName>
        <fullName evidence="2">FMN reductase (NADH) RutF</fullName>
    </submittedName>
</protein>
<comment type="caution">
    <text evidence="2">The sequence shown here is derived from an EMBL/GenBank/DDBJ whole genome shotgun (WGS) entry which is preliminary data.</text>
</comment>
<keyword evidence="3" id="KW-1185">Reference proteome</keyword>
<evidence type="ECO:0000313" key="2">
    <source>
        <dbReference type="EMBL" id="GER37301.1"/>
    </source>
</evidence>
<sequence>MAGEFLFPKGSVCLNALAKVWPHVRRGARWALGNMWLTGREPLINVATGRIPAEQIHAPVAEFVTTAGEWWWAKFEDLLPATTLLLVAAVLPPKPSTRVDRLVWGYTSNSNFPTKTAYEALTRVITENTRPLWRAIWRAPAAQRVRQFLWLACRDRLFTNMERVHRHMAGDVACYFFGQPESTSHVLRDCANASSIWTVVIPTAIRWEFFAQELREWIGSNLMGYGQEVPAEWATMFSITCWRIWHWRNRAIFSNEFLSLGAKV</sequence>
<dbReference type="Pfam" id="PF13966">
    <property type="entry name" value="zf-RVT"/>
    <property type="match status" value="1"/>
</dbReference>
<dbReference type="InterPro" id="IPR026960">
    <property type="entry name" value="RVT-Znf"/>
</dbReference>
<proteinExistence type="predicted"/>
<reference evidence="3" key="1">
    <citation type="journal article" date="2019" name="Curr. Biol.">
        <title>Genome Sequence of Striga asiatica Provides Insight into the Evolution of Plant Parasitism.</title>
        <authorList>
            <person name="Yoshida S."/>
            <person name="Kim S."/>
            <person name="Wafula E.K."/>
            <person name="Tanskanen J."/>
            <person name="Kim Y.M."/>
            <person name="Honaas L."/>
            <person name="Yang Z."/>
            <person name="Spallek T."/>
            <person name="Conn C.E."/>
            <person name="Ichihashi Y."/>
            <person name="Cheong K."/>
            <person name="Cui S."/>
            <person name="Der J.P."/>
            <person name="Gundlach H."/>
            <person name="Jiao Y."/>
            <person name="Hori C."/>
            <person name="Ishida J.K."/>
            <person name="Kasahara H."/>
            <person name="Kiba T."/>
            <person name="Kim M.S."/>
            <person name="Koo N."/>
            <person name="Laohavisit A."/>
            <person name="Lee Y.H."/>
            <person name="Lumba S."/>
            <person name="McCourt P."/>
            <person name="Mortimer J.C."/>
            <person name="Mutuku J.M."/>
            <person name="Nomura T."/>
            <person name="Sasaki-Sekimoto Y."/>
            <person name="Seto Y."/>
            <person name="Wang Y."/>
            <person name="Wakatake T."/>
            <person name="Sakakibara H."/>
            <person name="Demura T."/>
            <person name="Yamaguchi S."/>
            <person name="Yoneyama K."/>
            <person name="Manabe R.I."/>
            <person name="Nelson D.C."/>
            <person name="Schulman A.H."/>
            <person name="Timko M.P."/>
            <person name="dePamphilis C.W."/>
            <person name="Choi D."/>
            <person name="Shirasu K."/>
        </authorList>
    </citation>
    <scope>NUCLEOTIDE SEQUENCE [LARGE SCALE GENOMIC DNA]</scope>
    <source>
        <strain evidence="3">cv. UVA1</strain>
    </source>
</reference>
<dbReference type="Proteomes" id="UP000325081">
    <property type="component" value="Unassembled WGS sequence"/>
</dbReference>
<gene>
    <name evidence="2" type="ORF">STAS_13708</name>
</gene>
<dbReference type="AlphaFoldDB" id="A0A5A7PXD5"/>
<dbReference type="OrthoDB" id="1751404at2759"/>
<name>A0A5A7PXD5_STRAF</name>
<evidence type="ECO:0000313" key="3">
    <source>
        <dbReference type="Proteomes" id="UP000325081"/>
    </source>
</evidence>
<dbReference type="EMBL" id="BKCP01005317">
    <property type="protein sequence ID" value="GER37301.1"/>
    <property type="molecule type" value="Genomic_DNA"/>
</dbReference>
<evidence type="ECO:0000259" key="1">
    <source>
        <dbReference type="Pfam" id="PF13966"/>
    </source>
</evidence>
<organism evidence="2 3">
    <name type="scientific">Striga asiatica</name>
    <name type="common">Asiatic witchweed</name>
    <name type="synonym">Buchnera asiatica</name>
    <dbReference type="NCBI Taxonomy" id="4170"/>
    <lineage>
        <taxon>Eukaryota</taxon>
        <taxon>Viridiplantae</taxon>
        <taxon>Streptophyta</taxon>
        <taxon>Embryophyta</taxon>
        <taxon>Tracheophyta</taxon>
        <taxon>Spermatophyta</taxon>
        <taxon>Magnoliopsida</taxon>
        <taxon>eudicotyledons</taxon>
        <taxon>Gunneridae</taxon>
        <taxon>Pentapetalae</taxon>
        <taxon>asterids</taxon>
        <taxon>lamiids</taxon>
        <taxon>Lamiales</taxon>
        <taxon>Orobanchaceae</taxon>
        <taxon>Buchnereae</taxon>
        <taxon>Striga</taxon>
    </lineage>
</organism>